<reference evidence="1 2" key="1">
    <citation type="journal article" date="2013" name="Genome Announc.">
        <title>Draft Genome Sequence of Arthrobacter crystallopoietes Strain BAB-32, Revealing Genes for Bioremediation.</title>
        <authorList>
            <person name="Joshi M.N."/>
            <person name="Pandit A.S."/>
            <person name="Sharma A."/>
            <person name="Pandya R.V."/>
            <person name="Desai S.M."/>
            <person name="Saxena A.K."/>
            <person name="Bagatharia S.B."/>
        </authorList>
    </citation>
    <scope>NUCLEOTIDE SEQUENCE [LARGE SCALE GENOMIC DNA]</scope>
    <source>
        <strain evidence="1 2">BAB-32</strain>
    </source>
</reference>
<gene>
    <name evidence="1" type="ORF">D477_002431</name>
</gene>
<dbReference type="RefSeq" id="WP_005266905.1">
    <property type="nucleotide sequence ID" value="NZ_ANPE02000061.1"/>
</dbReference>
<dbReference type="Gene3D" id="1.10.287.2170">
    <property type="match status" value="1"/>
</dbReference>
<dbReference type="AlphaFoldDB" id="N1V3C0"/>
<accession>N1V3C0</accession>
<proteinExistence type="predicted"/>
<name>N1V3C0_9MICC</name>
<sequence>MAVDLWERSGAELAERICARRDKHLVVISQRTDSDLLHLDATYVSDQLEEIADVVVVRGAATTIIHVFSSRLYGLRRYQSRINRDAETGGLDS</sequence>
<dbReference type="EMBL" id="ANPE02000061">
    <property type="protein sequence ID" value="EMY35810.1"/>
    <property type="molecule type" value="Genomic_DNA"/>
</dbReference>
<dbReference type="OrthoDB" id="8452205at2"/>
<keyword evidence="2" id="KW-1185">Reference proteome</keyword>
<protein>
    <submittedName>
        <fullName evidence="1">Uncharacterized protein</fullName>
    </submittedName>
</protein>
<organism evidence="1 2">
    <name type="scientific">Arthrobacter crystallopoietes BAB-32</name>
    <dbReference type="NCBI Taxonomy" id="1246476"/>
    <lineage>
        <taxon>Bacteria</taxon>
        <taxon>Bacillati</taxon>
        <taxon>Actinomycetota</taxon>
        <taxon>Actinomycetes</taxon>
        <taxon>Micrococcales</taxon>
        <taxon>Micrococcaceae</taxon>
        <taxon>Crystallibacter</taxon>
    </lineage>
</organism>
<dbReference type="Proteomes" id="UP000010729">
    <property type="component" value="Unassembled WGS sequence"/>
</dbReference>
<evidence type="ECO:0000313" key="1">
    <source>
        <dbReference type="EMBL" id="EMY35810.1"/>
    </source>
</evidence>
<comment type="caution">
    <text evidence="1">The sequence shown here is derived from an EMBL/GenBank/DDBJ whole genome shotgun (WGS) entry which is preliminary data.</text>
</comment>
<evidence type="ECO:0000313" key="2">
    <source>
        <dbReference type="Proteomes" id="UP000010729"/>
    </source>
</evidence>